<dbReference type="CDD" id="cd16412">
    <property type="entry name" value="dndB"/>
    <property type="match status" value="1"/>
</dbReference>
<reference evidence="1" key="2">
    <citation type="submission" date="2020-08" db="EMBL/GenBank/DDBJ databases">
        <authorList>
            <person name="Chen M."/>
            <person name="Teng W."/>
            <person name="Zhao L."/>
            <person name="Hu C."/>
            <person name="Zhou Y."/>
            <person name="Han B."/>
            <person name="Song L."/>
            <person name="Shu W."/>
        </authorList>
    </citation>
    <scope>NUCLEOTIDE SEQUENCE</scope>
    <source>
        <strain evidence="1">FACHB-1375</strain>
    </source>
</reference>
<organism evidence="1 2">
    <name type="scientific">Aerosakkonema funiforme FACHB-1375</name>
    <dbReference type="NCBI Taxonomy" id="2949571"/>
    <lineage>
        <taxon>Bacteria</taxon>
        <taxon>Bacillati</taxon>
        <taxon>Cyanobacteriota</taxon>
        <taxon>Cyanophyceae</taxon>
        <taxon>Oscillatoriophycideae</taxon>
        <taxon>Aerosakkonematales</taxon>
        <taxon>Aerosakkonemataceae</taxon>
        <taxon>Aerosakkonema</taxon>
    </lineage>
</organism>
<keyword evidence="2" id="KW-1185">Reference proteome</keyword>
<protein>
    <submittedName>
        <fullName evidence="1">DNA sulfur modification protein DndB</fullName>
    </submittedName>
</protein>
<dbReference type="InterPro" id="IPR017601">
    <property type="entry name" value="DGQHR-contain_dom"/>
</dbReference>
<accession>A0A926V9J6</accession>
<reference evidence="1" key="1">
    <citation type="journal article" date="2015" name="ISME J.">
        <title>Draft Genome Sequence of Streptomyces incarnatus NRRL8089, which Produces the Nucleoside Antibiotic Sinefungin.</title>
        <authorList>
            <person name="Oshima K."/>
            <person name="Hattori M."/>
            <person name="Shimizu H."/>
            <person name="Fukuda K."/>
            <person name="Nemoto M."/>
            <person name="Inagaki K."/>
            <person name="Tamura T."/>
        </authorList>
    </citation>
    <scope>NUCLEOTIDE SEQUENCE</scope>
    <source>
        <strain evidence="1">FACHB-1375</strain>
    </source>
</reference>
<dbReference type="NCBIfam" id="TIGR03233">
    <property type="entry name" value="DNA_S_dndB"/>
    <property type="match status" value="1"/>
</dbReference>
<dbReference type="EMBL" id="JACJPW010000001">
    <property type="protein sequence ID" value="MBD2179702.1"/>
    <property type="molecule type" value="Genomic_DNA"/>
</dbReference>
<evidence type="ECO:0000313" key="1">
    <source>
        <dbReference type="EMBL" id="MBD2179702.1"/>
    </source>
</evidence>
<dbReference type="AlphaFoldDB" id="A0A926V9J6"/>
<comment type="caution">
    <text evidence="1">The sequence shown here is derived from an EMBL/GenBank/DDBJ whole genome shotgun (WGS) entry which is preliminary data.</text>
</comment>
<dbReference type="NCBIfam" id="TIGR03187">
    <property type="entry name" value="DGQHR"/>
    <property type="match status" value="1"/>
</dbReference>
<evidence type="ECO:0000313" key="2">
    <source>
        <dbReference type="Proteomes" id="UP000641646"/>
    </source>
</evidence>
<dbReference type="Pfam" id="PF14072">
    <property type="entry name" value="DndB"/>
    <property type="match status" value="1"/>
</dbReference>
<proteinExistence type="predicted"/>
<gene>
    <name evidence="1" type="primary">dndB</name>
    <name evidence="1" type="ORF">H6G03_01010</name>
</gene>
<sequence>MSSPSFEYILPVIRGIQSGREYYVSMCPVRLLPKLFPLDEQETPPEMRAKRTLNRQRVPEIAKYIVNNPKHYIFSAITASIDADITFEPIGTEAEGRKIGRLRVPMDGKLIINDGQHRKAALEMALKENPELGYETIALIIFLDIGLERSQQIFADLNRYPVHPDPSLNILYDNRDKYAKIVREVVKQVAVFRSLTDCDRSTLSTRSSKLFTLNSIYNANLAFLANHRDGEWESAIAIAVRFWNTVSSNIPDWQQVLYKKVSASEMRRDYIHSHPTALTALGATGATLLSLYPDNWENHLAGLAQIDWSRFNVDWEGKVLSKSGISQSRSSVNFMTAYIKKRLNLPLAADE</sequence>
<dbReference type="InterPro" id="IPR017642">
    <property type="entry name" value="DNA_S_mod_DndB"/>
</dbReference>
<name>A0A926V9J6_9CYAN</name>
<dbReference type="Proteomes" id="UP000641646">
    <property type="component" value="Unassembled WGS sequence"/>
</dbReference>